<accession>A0AAE3GFK9</accession>
<dbReference type="InterPro" id="IPR024983">
    <property type="entry name" value="CHAT_dom"/>
</dbReference>
<dbReference type="RefSeq" id="WP_253774014.1">
    <property type="nucleotide sequence ID" value="NZ_JAMTCK010000009.1"/>
</dbReference>
<comment type="caution">
    <text evidence="3">The sequence shown here is derived from an EMBL/GenBank/DDBJ whole genome shotgun (WGS) entry which is preliminary data.</text>
</comment>
<evidence type="ECO:0000313" key="3">
    <source>
        <dbReference type="EMBL" id="MCP2167296.1"/>
    </source>
</evidence>
<dbReference type="Proteomes" id="UP001206128">
    <property type="component" value="Unassembled WGS sequence"/>
</dbReference>
<evidence type="ECO:0000256" key="1">
    <source>
        <dbReference type="SAM" id="MobiDB-lite"/>
    </source>
</evidence>
<proteinExistence type="predicted"/>
<reference evidence="3" key="1">
    <citation type="submission" date="2022-06" db="EMBL/GenBank/DDBJ databases">
        <title>Genomic Encyclopedia of Archaeal and Bacterial Type Strains, Phase II (KMG-II): from individual species to whole genera.</title>
        <authorList>
            <person name="Goeker M."/>
        </authorList>
    </citation>
    <scope>NUCLEOTIDE SEQUENCE</scope>
    <source>
        <strain evidence="3">DSM 43935</strain>
    </source>
</reference>
<evidence type="ECO:0000313" key="4">
    <source>
        <dbReference type="Proteomes" id="UP001206128"/>
    </source>
</evidence>
<protein>
    <recommendedName>
        <fullName evidence="2">CHAT domain-containing protein</fullName>
    </recommendedName>
</protein>
<keyword evidence="4" id="KW-1185">Reference proteome</keyword>
<organism evidence="3 4">
    <name type="scientific">Goodfellowiella coeruleoviolacea</name>
    <dbReference type="NCBI Taxonomy" id="334858"/>
    <lineage>
        <taxon>Bacteria</taxon>
        <taxon>Bacillati</taxon>
        <taxon>Actinomycetota</taxon>
        <taxon>Actinomycetes</taxon>
        <taxon>Pseudonocardiales</taxon>
        <taxon>Pseudonocardiaceae</taxon>
        <taxon>Goodfellowiella</taxon>
    </lineage>
</organism>
<gene>
    <name evidence="3" type="ORF">LX83_004169</name>
</gene>
<dbReference type="EMBL" id="JAMTCK010000009">
    <property type="protein sequence ID" value="MCP2167296.1"/>
    <property type="molecule type" value="Genomic_DNA"/>
</dbReference>
<evidence type="ECO:0000259" key="2">
    <source>
        <dbReference type="Pfam" id="PF12770"/>
    </source>
</evidence>
<feature type="region of interest" description="Disordered" evidence="1">
    <location>
        <begin position="1"/>
        <end position="23"/>
    </location>
</feature>
<dbReference type="AlphaFoldDB" id="A0AAE3GFK9"/>
<sequence length="255" mass="27122">MASQLSAHRGGQDDPGSAVGVPAATPVHHSTVYHSAGGPQVVINNPSGSVTVPLGAASAAAQPAHEPIRVFFAGASPFDIALDRLRADREFRAIQRHERPDALVLSSRHAAGVDDLNAALRERPDVLHLACHFAEGTLRFEDPVGDPHPVPVAALRQRFDAYHRHAGFTLSGLVFSVCESADFAEGFVGVADTVIAWRGLLDDDCAIAFADRMYRELSRDPGQRLGNAARLAAVEVATSENGCDNLGDRLVVLSR</sequence>
<dbReference type="Pfam" id="PF12770">
    <property type="entry name" value="CHAT"/>
    <property type="match status" value="1"/>
</dbReference>
<feature type="domain" description="CHAT" evidence="2">
    <location>
        <begin position="61"/>
        <end position="240"/>
    </location>
</feature>
<name>A0AAE3GFK9_9PSEU</name>